<sequence>MNLKLHGSFMAVLCYVVTVLLLYLIGDVFTIPWLQLAKGAHTETSLHSLLPLAFAIPVYIIVRLKTRRV</sequence>
<dbReference type="EMBL" id="JBHMAF010000196">
    <property type="protein sequence ID" value="MFB9762021.1"/>
    <property type="molecule type" value="Genomic_DNA"/>
</dbReference>
<protein>
    <submittedName>
        <fullName evidence="2">Uncharacterized protein</fullName>
    </submittedName>
</protein>
<dbReference type="RefSeq" id="WP_425455855.1">
    <property type="nucleotide sequence ID" value="NZ_SCFM01000006.1"/>
</dbReference>
<evidence type="ECO:0000256" key="1">
    <source>
        <dbReference type="SAM" id="Phobius"/>
    </source>
</evidence>
<feature type="transmembrane region" description="Helical" evidence="1">
    <location>
        <begin position="12"/>
        <end position="34"/>
    </location>
</feature>
<organism evidence="2 3">
    <name type="scientific">Ectobacillus funiculus</name>
    <dbReference type="NCBI Taxonomy" id="137993"/>
    <lineage>
        <taxon>Bacteria</taxon>
        <taxon>Bacillati</taxon>
        <taxon>Bacillota</taxon>
        <taxon>Bacilli</taxon>
        <taxon>Bacillales</taxon>
        <taxon>Bacillaceae</taxon>
        <taxon>Ectobacillus</taxon>
    </lineage>
</organism>
<accession>A0ABV5WPM1</accession>
<keyword evidence="3" id="KW-1185">Reference proteome</keyword>
<feature type="transmembrane region" description="Helical" evidence="1">
    <location>
        <begin position="46"/>
        <end position="64"/>
    </location>
</feature>
<keyword evidence="1" id="KW-0472">Membrane</keyword>
<dbReference type="Proteomes" id="UP001589609">
    <property type="component" value="Unassembled WGS sequence"/>
</dbReference>
<comment type="caution">
    <text evidence="2">The sequence shown here is derived from an EMBL/GenBank/DDBJ whole genome shotgun (WGS) entry which is preliminary data.</text>
</comment>
<keyword evidence="1" id="KW-1133">Transmembrane helix</keyword>
<reference evidence="2 3" key="1">
    <citation type="submission" date="2024-09" db="EMBL/GenBank/DDBJ databases">
        <authorList>
            <person name="Sun Q."/>
            <person name="Mori K."/>
        </authorList>
    </citation>
    <scope>NUCLEOTIDE SEQUENCE [LARGE SCALE GENOMIC DNA]</scope>
    <source>
        <strain evidence="2 3">JCM 11201</strain>
    </source>
</reference>
<evidence type="ECO:0000313" key="3">
    <source>
        <dbReference type="Proteomes" id="UP001589609"/>
    </source>
</evidence>
<keyword evidence="1" id="KW-0812">Transmembrane</keyword>
<evidence type="ECO:0000313" key="2">
    <source>
        <dbReference type="EMBL" id="MFB9762021.1"/>
    </source>
</evidence>
<name>A0ABV5WPM1_9BACI</name>
<gene>
    <name evidence="2" type="ORF">ACFFMS_27730</name>
</gene>
<proteinExistence type="predicted"/>